<protein>
    <submittedName>
        <fullName evidence="2">Uncharacterized protein</fullName>
    </submittedName>
</protein>
<evidence type="ECO:0000256" key="1">
    <source>
        <dbReference type="SAM" id="MobiDB-lite"/>
    </source>
</evidence>
<organism evidence="2 3">
    <name type="scientific">Trametes pubescens</name>
    <name type="common">White-rot fungus</name>
    <dbReference type="NCBI Taxonomy" id="154538"/>
    <lineage>
        <taxon>Eukaryota</taxon>
        <taxon>Fungi</taxon>
        <taxon>Dikarya</taxon>
        <taxon>Basidiomycota</taxon>
        <taxon>Agaricomycotina</taxon>
        <taxon>Agaricomycetes</taxon>
        <taxon>Polyporales</taxon>
        <taxon>Polyporaceae</taxon>
        <taxon>Trametes</taxon>
    </lineage>
</organism>
<dbReference type="EMBL" id="MNAD01000373">
    <property type="protein sequence ID" value="OJT13657.1"/>
    <property type="molecule type" value="Genomic_DNA"/>
</dbReference>
<reference evidence="2 3" key="1">
    <citation type="submission" date="2016-10" db="EMBL/GenBank/DDBJ databases">
        <title>Genome sequence of the basidiomycete white-rot fungus Trametes pubescens.</title>
        <authorList>
            <person name="Makela M.R."/>
            <person name="Granchi Z."/>
            <person name="Peng M."/>
            <person name="De Vries R.P."/>
            <person name="Grigoriev I."/>
            <person name="Riley R."/>
            <person name="Hilden K."/>
        </authorList>
    </citation>
    <scope>NUCLEOTIDE SEQUENCE [LARGE SCALE GENOMIC DNA]</scope>
    <source>
        <strain evidence="2 3">FBCC735</strain>
    </source>
</reference>
<dbReference type="Proteomes" id="UP000184267">
    <property type="component" value="Unassembled WGS sequence"/>
</dbReference>
<proteinExistence type="predicted"/>
<gene>
    <name evidence="2" type="ORF">TRAPUB_9756</name>
</gene>
<keyword evidence="3" id="KW-1185">Reference proteome</keyword>
<accession>A0A1M2W1C2</accession>
<sequence>MSSRKKQRTDSPVAVVPRRSTRQSTKAARADRIVAEDSPVVVNKKSKVKQAAQDTSKRVACKGGRLQTLPDLALDIQLEASRTGFRG</sequence>
<comment type="caution">
    <text evidence="2">The sequence shown here is derived from an EMBL/GenBank/DDBJ whole genome shotgun (WGS) entry which is preliminary data.</text>
</comment>
<name>A0A1M2W1C2_TRAPU</name>
<evidence type="ECO:0000313" key="2">
    <source>
        <dbReference type="EMBL" id="OJT13657.1"/>
    </source>
</evidence>
<feature type="region of interest" description="Disordered" evidence="1">
    <location>
        <begin position="1"/>
        <end position="31"/>
    </location>
</feature>
<dbReference type="AlphaFoldDB" id="A0A1M2W1C2"/>
<evidence type="ECO:0000313" key="3">
    <source>
        <dbReference type="Proteomes" id="UP000184267"/>
    </source>
</evidence>